<evidence type="ECO:0000313" key="1">
    <source>
        <dbReference type="EMBL" id="RMO93135.1"/>
    </source>
</evidence>
<evidence type="ECO:0000313" key="2">
    <source>
        <dbReference type="Proteomes" id="UP000268056"/>
    </source>
</evidence>
<proteinExistence type="predicted"/>
<gene>
    <name evidence="1" type="ORF">ALQ32_05586</name>
</gene>
<sequence>MSGLPSDPASSLIQILQNSPGKAISLLANFTALENSELFVG</sequence>
<dbReference type="EMBL" id="RBQC01000016">
    <property type="protein sequence ID" value="RMO93135.1"/>
    <property type="molecule type" value="Genomic_DNA"/>
</dbReference>
<accession>A0A3M3ZGH4</accession>
<dbReference type="Proteomes" id="UP000268056">
    <property type="component" value="Unassembled WGS sequence"/>
</dbReference>
<protein>
    <submittedName>
        <fullName evidence="1">Uncharacterized protein</fullName>
    </submittedName>
</protein>
<reference evidence="1 2" key="1">
    <citation type="submission" date="2018-08" db="EMBL/GenBank/DDBJ databases">
        <title>Recombination of ecologically and evolutionarily significant loci maintains genetic cohesion in the Pseudomonas syringae species complex.</title>
        <authorList>
            <person name="Dillon M."/>
            <person name="Thakur S."/>
            <person name="Almeida R.N.D."/>
            <person name="Weir B.S."/>
            <person name="Guttman D.S."/>
        </authorList>
    </citation>
    <scope>NUCLEOTIDE SEQUENCE [LARGE SCALE GENOMIC DNA]</scope>
    <source>
        <strain evidence="1 2">ICMP 4092</strain>
    </source>
</reference>
<organism evidence="1 2">
    <name type="scientific">Pseudomonas syringae pv. tagetis</name>
    <dbReference type="NCBI Taxonomy" id="129140"/>
    <lineage>
        <taxon>Bacteria</taxon>
        <taxon>Pseudomonadati</taxon>
        <taxon>Pseudomonadota</taxon>
        <taxon>Gammaproteobacteria</taxon>
        <taxon>Pseudomonadales</taxon>
        <taxon>Pseudomonadaceae</taxon>
        <taxon>Pseudomonas</taxon>
    </lineage>
</organism>
<name>A0A3M3ZGH4_9PSED</name>
<comment type="caution">
    <text evidence="1">The sequence shown here is derived from an EMBL/GenBank/DDBJ whole genome shotgun (WGS) entry which is preliminary data.</text>
</comment>
<dbReference type="AlphaFoldDB" id="A0A3M3ZGH4"/>